<sequence length="117" mass="13504">MPLIKVIEGCVKSGFPHIAFDTVHNDADAFQKLQENKTYELIISDWDYEYVDGHKLLVKLRQDKVMAGVPFIIITQRRDKESIMACLKLSVTEYLMMPIENKAEDEKGRESILFTIP</sequence>
<dbReference type="Proteomes" id="UP000033423">
    <property type="component" value="Unassembled WGS sequence"/>
</dbReference>
<dbReference type="InterPro" id="IPR001789">
    <property type="entry name" value="Sig_transdc_resp-reg_receiver"/>
</dbReference>
<feature type="modified residue" description="4-aspartylphosphate" evidence="1">
    <location>
        <position position="45"/>
    </location>
</feature>
<keyword evidence="1" id="KW-0597">Phosphoprotein</keyword>
<evidence type="ECO:0000256" key="1">
    <source>
        <dbReference type="PROSITE-ProRule" id="PRU00169"/>
    </source>
</evidence>
<evidence type="ECO:0000259" key="2">
    <source>
        <dbReference type="PROSITE" id="PS50110"/>
    </source>
</evidence>
<proteinExistence type="predicted"/>
<feature type="non-terminal residue" evidence="3">
    <location>
        <position position="117"/>
    </location>
</feature>
<comment type="caution">
    <text evidence="3">The sequence shown here is derived from an EMBL/GenBank/DDBJ whole genome shotgun (WGS) entry which is preliminary data.</text>
</comment>
<dbReference type="GO" id="GO:0000160">
    <property type="term" value="P:phosphorelay signal transduction system"/>
    <property type="evidence" value="ECO:0007669"/>
    <property type="project" value="InterPro"/>
</dbReference>
<name>A0A0F3GKF2_9BACT</name>
<keyword evidence="4" id="KW-1185">Reference proteome</keyword>
<dbReference type="EMBL" id="LACI01002372">
    <property type="protein sequence ID" value="KJU82302.1"/>
    <property type="molecule type" value="Genomic_DNA"/>
</dbReference>
<dbReference type="Gene3D" id="3.40.50.2300">
    <property type="match status" value="1"/>
</dbReference>
<evidence type="ECO:0000313" key="3">
    <source>
        <dbReference type="EMBL" id="KJU82302.1"/>
    </source>
</evidence>
<organism evidence="3 4">
    <name type="scientific">Candidatus Magnetobacterium bavaricum</name>
    <dbReference type="NCBI Taxonomy" id="29290"/>
    <lineage>
        <taxon>Bacteria</taxon>
        <taxon>Pseudomonadati</taxon>
        <taxon>Nitrospirota</taxon>
        <taxon>Thermodesulfovibrionia</taxon>
        <taxon>Thermodesulfovibrionales</taxon>
        <taxon>Candidatus Magnetobacteriaceae</taxon>
        <taxon>Candidatus Magnetobacterium</taxon>
    </lineage>
</organism>
<reference evidence="3 4" key="1">
    <citation type="submission" date="2015-02" db="EMBL/GenBank/DDBJ databases">
        <title>Single-cell genomics of uncultivated deep-branching MTB reveals a conserved set of magnetosome genes.</title>
        <authorList>
            <person name="Kolinko S."/>
            <person name="Richter M."/>
            <person name="Glockner F.O."/>
            <person name="Brachmann A."/>
            <person name="Schuler D."/>
        </authorList>
    </citation>
    <scope>NUCLEOTIDE SEQUENCE [LARGE SCALE GENOMIC DNA]</scope>
    <source>
        <strain evidence="3">TM-1</strain>
    </source>
</reference>
<dbReference type="InterPro" id="IPR011006">
    <property type="entry name" value="CheY-like_superfamily"/>
</dbReference>
<accession>A0A0F3GKF2</accession>
<gene>
    <name evidence="3" type="ORF">MBAV_005504</name>
</gene>
<protein>
    <submittedName>
        <fullName evidence="3">Two-component response regulator</fullName>
    </submittedName>
</protein>
<dbReference type="PROSITE" id="PS50110">
    <property type="entry name" value="RESPONSE_REGULATORY"/>
    <property type="match status" value="1"/>
</dbReference>
<dbReference type="AlphaFoldDB" id="A0A0F3GKF2"/>
<dbReference type="SUPFAM" id="SSF52172">
    <property type="entry name" value="CheY-like"/>
    <property type="match status" value="1"/>
</dbReference>
<evidence type="ECO:0000313" key="4">
    <source>
        <dbReference type="Proteomes" id="UP000033423"/>
    </source>
</evidence>
<feature type="domain" description="Response regulatory" evidence="2">
    <location>
        <begin position="1"/>
        <end position="112"/>
    </location>
</feature>
<dbReference type="Pfam" id="PF00072">
    <property type="entry name" value="Response_reg"/>
    <property type="match status" value="1"/>
</dbReference>